<evidence type="ECO:0000256" key="1">
    <source>
        <dbReference type="SAM" id="MobiDB-lite"/>
    </source>
</evidence>
<feature type="region of interest" description="Disordered" evidence="1">
    <location>
        <begin position="104"/>
        <end position="129"/>
    </location>
</feature>
<keyword evidence="2" id="KW-1185">Reference proteome</keyword>
<dbReference type="WBParaSite" id="maker-unitig_33856-snap-gene-0.4-mRNA-1">
    <property type="protein sequence ID" value="maker-unitig_33856-snap-gene-0.4-mRNA-1"/>
    <property type="gene ID" value="maker-unitig_33856-snap-gene-0.4"/>
</dbReference>
<sequence length="317" mass="33754">TSLWTGSAGRGGGGGGSARVAAAGGLLCGWLCVGGSWRGVRAIFICRRGGFRFARTSEHSKERHRPRPVGFPVAAGAPVTLAALVRGGGAPAAGCPRLRVLRLAEPPPPSSKFGNARTPTTGGRTVTPPSFLLTLPKRHGSTETLANYHGDEDDDELRQLQQLRQQRQHIEASIRSLAASVASSTHSNSWRQPAAPSLPRAAELHVDSRLTPGLTGRAATPSGERSCANGPGWRLPYRRAAGSPGCGLPGRQGGLLYGGKYPARSTITTDRQECPSVIPCYKFTDKKPAGKTTTKLIQIAMHFHLTRKEKNCTYRRV</sequence>
<dbReference type="AlphaFoldDB" id="A0A1I8FGM9"/>
<proteinExistence type="predicted"/>
<evidence type="ECO:0000313" key="2">
    <source>
        <dbReference type="Proteomes" id="UP000095280"/>
    </source>
</evidence>
<feature type="compositionally biased region" description="Low complexity" evidence="1">
    <location>
        <begin position="117"/>
        <end position="129"/>
    </location>
</feature>
<reference evidence="3" key="1">
    <citation type="submission" date="2016-11" db="UniProtKB">
        <authorList>
            <consortium name="WormBaseParasite"/>
        </authorList>
    </citation>
    <scope>IDENTIFICATION</scope>
</reference>
<organism evidence="2 3">
    <name type="scientific">Macrostomum lignano</name>
    <dbReference type="NCBI Taxonomy" id="282301"/>
    <lineage>
        <taxon>Eukaryota</taxon>
        <taxon>Metazoa</taxon>
        <taxon>Spiralia</taxon>
        <taxon>Lophotrochozoa</taxon>
        <taxon>Platyhelminthes</taxon>
        <taxon>Rhabditophora</taxon>
        <taxon>Macrostomorpha</taxon>
        <taxon>Macrostomida</taxon>
        <taxon>Macrostomidae</taxon>
        <taxon>Macrostomum</taxon>
    </lineage>
</organism>
<protein>
    <submittedName>
        <fullName evidence="3">AXIN2</fullName>
    </submittedName>
</protein>
<dbReference type="Proteomes" id="UP000095280">
    <property type="component" value="Unplaced"/>
</dbReference>
<name>A0A1I8FGM9_9PLAT</name>
<accession>A0A1I8FGM9</accession>
<evidence type="ECO:0000313" key="3">
    <source>
        <dbReference type="WBParaSite" id="maker-unitig_33856-snap-gene-0.4-mRNA-1"/>
    </source>
</evidence>